<dbReference type="Pfam" id="PF21672">
    <property type="entry name" value="COMM_HN"/>
    <property type="match status" value="1"/>
</dbReference>
<proteinExistence type="predicted"/>
<sequence>MSQQWYTLTKSLASAVDIINAIEVGKLTRLCKRVLETIHLKNDKAFTSEEEDKLQLAFDLSSSEVELLLEIISFIWEQAAYHLAKGNIFAQQLSIIGIHEDKIEVFTSLWKELGPIVIEHFRKRSLAPKQLDTIKWNLNVEVAQAKRIKLKAPNAIVELGLDNADNKITEKIQLQFDHSQLYSFFNQLEAIQLHLDALN</sequence>
<protein>
    <submittedName>
        <fullName evidence="3">COMM domain-containing protein 10 isoform X2</fullName>
    </submittedName>
</protein>
<feature type="domain" description="COMM" evidence="1">
    <location>
        <begin position="130"/>
        <end position="199"/>
    </location>
</feature>
<dbReference type="PROSITE" id="PS51269">
    <property type="entry name" value="COMM"/>
    <property type="match status" value="1"/>
</dbReference>
<dbReference type="GeneID" id="100197057"/>
<evidence type="ECO:0000313" key="3">
    <source>
        <dbReference type="RefSeq" id="XP_065671080.1"/>
    </source>
</evidence>
<dbReference type="Pfam" id="PF07258">
    <property type="entry name" value="COMM_domain"/>
    <property type="match status" value="1"/>
</dbReference>
<evidence type="ECO:0000259" key="1">
    <source>
        <dbReference type="PROSITE" id="PS51269"/>
    </source>
</evidence>
<dbReference type="RefSeq" id="XP_065671080.1">
    <property type="nucleotide sequence ID" value="XM_065815008.1"/>
</dbReference>
<dbReference type="InterPro" id="IPR017920">
    <property type="entry name" value="COMM"/>
</dbReference>
<name>A0ABM4D9P5_HYDVU</name>
<dbReference type="PANTHER" id="PTHR12333">
    <property type="entry name" value="COMM DOMAIN CONTAINING PROTEIN 10"/>
    <property type="match status" value="1"/>
</dbReference>
<reference evidence="3" key="1">
    <citation type="submission" date="2025-08" db="UniProtKB">
        <authorList>
            <consortium name="RefSeq"/>
        </authorList>
    </citation>
    <scope>IDENTIFICATION</scope>
</reference>
<organism evidence="2 3">
    <name type="scientific">Hydra vulgaris</name>
    <name type="common">Hydra</name>
    <name type="synonym">Hydra attenuata</name>
    <dbReference type="NCBI Taxonomy" id="6087"/>
    <lineage>
        <taxon>Eukaryota</taxon>
        <taxon>Metazoa</taxon>
        <taxon>Cnidaria</taxon>
        <taxon>Hydrozoa</taxon>
        <taxon>Hydroidolina</taxon>
        <taxon>Anthoathecata</taxon>
        <taxon>Aplanulata</taxon>
        <taxon>Hydridae</taxon>
        <taxon>Hydra</taxon>
    </lineage>
</organism>
<dbReference type="InterPro" id="IPR037361">
    <property type="entry name" value="COMMD10"/>
</dbReference>
<dbReference type="Proteomes" id="UP001652625">
    <property type="component" value="Chromosome 13"/>
</dbReference>
<accession>A0ABM4D9P5</accession>
<evidence type="ECO:0000313" key="2">
    <source>
        <dbReference type="Proteomes" id="UP001652625"/>
    </source>
</evidence>
<dbReference type="PANTHER" id="PTHR12333:SF0">
    <property type="entry name" value="COMM DOMAIN-CONTAINING PROTEIN 10"/>
    <property type="match status" value="1"/>
</dbReference>
<keyword evidence="2" id="KW-1185">Reference proteome</keyword>
<gene>
    <name evidence="3" type="primary">LOC100197057</name>
</gene>